<accession>A0ABX9UQ32</accession>
<name>A0ABX9UQ32_9PSED</name>
<evidence type="ECO:0000313" key="3">
    <source>
        <dbReference type="Proteomes" id="UP000279228"/>
    </source>
</evidence>
<feature type="region of interest" description="Disordered" evidence="1">
    <location>
        <begin position="471"/>
        <end position="502"/>
    </location>
</feature>
<comment type="caution">
    <text evidence="2">The sequence shown here is derived from an EMBL/GenBank/DDBJ whole genome shotgun (WGS) entry which is preliminary data.</text>
</comment>
<evidence type="ECO:0008006" key="4">
    <source>
        <dbReference type="Google" id="ProtNLM"/>
    </source>
</evidence>
<dbReference type="EMBL" id="RFFN01000006">
    <property type="protein sequence ID" value="RMH95230.1"/>
    <property type="molecule type" value="Genomic_DNA"/>
</dbReference>
<proteinExistence type="predicted"/>
<protein>
    <recommendedName>
        <fullName evidence="4">ATP-binding protein</fullName>
    </recommendedName>
</protein>
<sequence>MQDEFFQDQSIGDIEHALIRETVQNSLDARAGSDPVRIVFSLGKLPSEKASFWFPKEVQAHFSAKEIRLASLPHWSDEACSYLTIEDFGTKGLEGQTNTTDPVTGGNFYHFFRAEGLSNKGDGKRGSWGVGKVVIPRTSRARSFFAITTRASDSKSHLMGQAILRHHTIDGIQYTPDGWFSLDEDGLQIPFTSDEVTQKLNADFCLTRQDEPGLGLVIPWIYEEYVTLPRLASAIAREYFIPILAGNLVIELVDHGTGRRQCFDDSSYEGLKQANAENEYFQDAIQLAGSLLKLEKSPCVMVDVVQESGLQGLNYDWSDYKTTMSSQEIESALEHGKIVHFKVPMVITPAKSAAESGHFDVLIKRKPGRHFPLYIRDELIIPNLASRTKTPDCFALIHASNSAIADALRRAECPAHTDWKSTRDKFQEQKYSAANRLIPFVRESAQKLLGKLMTEEGKPDHSLLAAILPLPHIDAPPQPSKDKDLVEREKEPQKTPHTELPNIPAPIPRCWRLRQSAGEIHLSGNPAGFIRADGYVLHLRAAYDLRGRNPFKAHSKFDFDLYMAASKGVDEKSGFRVAKNDAVTILKGDYCSLSLHVTSPDFEITFLPEDLKRDLIMKVGSTPFGESSEEDEEAEE</sequence>
<evidence type="ECO:0000256" key="1">
    <source>
        <dbReference type="SAM" id="MobiDB-lite"/>
    </source>
</evidence>
<keyword evidence="3" id="KW-1185">Reference proteome</keyword>
<gene>
    <name evidence="2" type="ORF">EA798_15615</name>
</gene>
<dbReference type="Proteomes" id="UP000279228">
    <property type="component" value="Unassembled WGS sequence"/>
</dbReference>
<reference evidence="2 3" key="1">
    <citation type="submission" date="2018-10" db="EMBL/GenBank/DDBJ databases">
        <title>Pseudomonas songnenensis NEAU-ST5-5(T) genome.</title>
        <authorList>
            <person name="Pengp J."/>
            <person name="Liu Z.-P."/>
        </authorList>
    </citation>
    <scope>NUCLEOTIDE SEQUENCE [LARGE SCALE GENOMIC DNA]</scope>
    <source>
        <strain evidence="2 3">NEAU-ST5-5</strain>
    </source>
</reference>
<evidence type="ECO:0000313" key="2">
    <source>
        <dbReference type="EMBL" id="RMH95230.1"/>
    </source>
</evidence>
<feature type="compositionally biased region" description="Basic and acidic residues" evidence="1">
    <location>
        <begin position="480"/>
        <end position="497"/>
    </location>
</feature>
<organism evidence="2 3">
    <name type="scientific">Pseudomonas songnenensis</name>
    <dbReference type="NCBI Taxonomy" id="1176259"/>
    <lineage>
        <taxon>Bacteria</taxon>
        <taxon>Pseudomonadati</taxon>
        <taxon>Pseudomonadota</taxon>
        <taxon>Gammaproteobacteria</taxon>
        <taxon>Pseudomonadales</taxon>
        <taxon>Pseudomonadaceae</taxon>
        <taxon>Pseudomonas</taxon>
    </lineage>
</organism>